<dbReference type="PANTHER" id="PTHR43877:SF2">
    <property type="entry name" value="AMINOALKYLPHOSPHONATE N-ACETYLTRANSFERASE-RELATED"/>
    <property type="match status" value="1"/>
</dbReference>
<dbReference type="Proteomes" id="UP000028643">
    <property type="component" value="Unassembled WGS sequence"/>
</dbReference>
<dbReference type="SUPFAM" id="SSF55729">
    <property type="entry name" value="Acyl-CoA N-acyltransferases (Nat)"/>
    <property type="match status" value="1"/>
</dbReference>
<gene>
    <name evidence="4" type="ORF">IV02_18735</name>
</gene>
<dbReference type="InterPro" id="IPR016181">
    <property type="entry name" value="Acyl_CoA_acyltransferase"/>
</dbReference>
<organism evidence="4 5">
    <name type="scientific">Pseudomonas syringae</name>
    <dbReference type="NCBI Taxonomy" id="317"/>
    <lineage>
        <taxon>Bacteria</taxon>
        <taxon>Pseudomonadati</taxon>
        <taxon>Pseudomonadota</taxon>
        <taxon>Gammaproteobacteria</taxon>
        <taxon>Pseudomonadales</taxon>
        <taxon>Pseudomonadaceae</taxon>
        <taxon>Pseudomonas</taxon>
    </lineage>
</organism>
<dbReference type="AlphaFoldDB" id="A0A085V392"/>
<sequence length="163" mass="18305">MDIVPAQQQDVAAVLEFVLRARAEIFPMLDSAGMPADLANFAQVYLEGGGGKFLIARRDGEIVAAIGYLPYDGRFAQLDYGHQRVVEIVRLFVIPQLRRSGLASRIFLELKEQARQQGVEVLYLHTHPFLPGAVGFWQQQGFHVVNVEDDPVWRTTHMECGLL</sequence>
<dbReference type="GO" id="GO:0016747">
    <property type="term" value="F:acyltransferase activity, transferring groups other than amino-acyl groups"/>
    <property type="evidence" value="ECO:0007669"/>
    <property type="project" value="InterPro"/>
</dbReference>
<evidence type="ECO:0000313" key="5">
    <source>
        <dbReference type="Proteomes" id="UP000028643"/>
    </source>
</evidence>
<comment type="caution">
    <text evidence="4">The sequence shown here is derived from an EMBL/GenBank/DDBJ whole genome shotgun (WGS) entry which is preliminary data.</text>
</comment>
<keyword evidence="2" id="KW-0012">Acyltransferase</keyword>
<keyword evidence="1 4" id="KW-0808">Transferase</keyword>
<dbReference type="InterPro" id="IPR050832">
    <property type="entry name" value="Bact_Acetyltransf"/>
</dbReference>
<dbReference type="EMBL" id="JPQT01000115">
    <property type="protein sequence ID" value="KFE49905.1"/>
    <property type="molecule type" value="Genomic_DNA"/>
</dbReference>
<dbReference type="InterPro" id="IPR000182">
    <property type="entry name" value="GNAT_dom"/>
</dbReference>
<dbReference type="PROSITE" id="PS51186">
    <property type="entry name" value="GNAT"/>
    <property type="match status" value="1"/>
</dbReference>
<accession>A0A085V392</accession>
<evidence type="ECO:0000256" key="1">
    <source>
        <dbReference type="ARBA" id="ARBA00022679"/>
    </source>
</evidence>
<proteinExistence type="predicted"/>
<dbReference type="RefSeq" id="WP_047576859.1">
    <property type="nucleotide sequence ID" value="NZ_JPQT01000115.1"/>
</dbReference>
<dbReference type="PATRIC" id="fig|317.174.peg.3831"/>
<dbReference type="Gene3D" id="3.40.630.30">
    <property type="match status" value="1"/>
</dbReference>
<reference evidence="4 5" key="1">
    <citation type="submission" date="2014-07" db="EMBL/GenBank/DDBJ databases">
        <title>Draft Genome Sequences of Environmental Pseudomonas syringae strains.</title>
        <authorList>
            <person name="Baltrus D.A."/>
            <person name="Berge O."/>
            <person name="Morris C."/>
        </authorList>
    </citation>
    <scope>NUCLEOTIDE SEQUENCE [LARGE SCALE GENOMIC DNA]</scope>
    <source>
        <strain evidence="4 5">CEB003</strain>
    </source>
</reference>
<name>A0A085V392_PSESX</name>
<dbReference type="CDD" id="cd04301">
    <property type="entry name" value="NAT_SF"/>
    <property type="match status" value="1"/>
</dbReference>
<evidence type="ECO:0000256" key="2">
    <source>
        <dbReference type="ARBA" id="ARBA00023315"/>
    </source>
</evidence>
<evidence type="ECO:0000259" key="3">
    <source>
        <dbReference type="PROSITE" id="PS51186"/>
    </source>
</evidence>
<evidence type="ECO:0000313" key="4">
    <source>
        <dbReference type="EMBL" id="KFE49905.1"/>
    </source>
</evidence>
<dbReference type="PANTHER" id="PTHR43877">
    <property type="entry name" value="AMINOALKYLPHOSPHONATE N-ACETYLTRANSFERASE-RELATED-RELATED"/>
    <property type="match status" value="1"/>
</dbReference>
<protein>
    <submittedName>
        <fullName evidence="4">Acetyltransferase</fullName>
    </submittedName>
</protein>
<dbReference type="Pfam" id="PF00583">
    <property type="entry name" value="Acetyltransf_1"/>
    <property type="match status" value="1"/>
</dbReference>
<feature type="domain" description="N-acetyltransferase" evidence="3">
    <location>
        <begin position="1"/>
        <end position="163"/>
    </location>
</feature>